<dbReference type="EMBL" id="CAJVPY010056606">
    <property type="protein sequence ID" value="CAG8818494.1"/>
    <property type="molecule type" value="Genomic_DNA"/>
</dbReference>
<proteinExistence type="predicted"/>
<protein>
    <submittedName>
        <fullName evidence="1">855_t:CDS:1</fullName>
    </submittedName>
</protein>
<dbReference type="AlphaFoldDB" id="A0A9N9KAN9"/>
<accession>A0A9N9KAN9</accession>
<sequence>YQTSEELTRKNTLNAFYYKREVKNINKGKRVLNEIETPSEKHQNKRALLKPS</sequence>
<feature type="non-terminal residue" evidence="1">
    <location>
        <position position="52"/>
    </location>
</feature>
<reference evidence="1" key="1">
    <citation type="submission" date="2021-06" db="EMBL/GenBank/DDBJ databases">
        <authorList>
            <person name="Kallberg Y."/>
            <person name="Tangrot J."/>
            <person name="Rosling A."/>
        </authorList>
    </citation>
    <scope>NUCLEOTIDE SEQUENCE</scope>
    <source>
        <strain evidence="1">MA453B</strain>
    </source>
</reference>
<comment type="caution">
    <text evidence="1">The sequence shown here is derived from an EMBL/GenBank/DDBJ whole genome shotgun (WGS) entry which is preliminary data.</text>
</comment>
<keyword evidence="2" id="KW-1185">Reference proteome</keyword>
<evidence type="ECO:0000313" key="1">
    <source>
        <dbReference type="EMBL" id="CAG8818494.1"/>
    </source>
</evidence>
<dbReference type="Proteomes" id="UP000789405">
    <property type="component" value="Unassembled WGS sequence"/>
</dbReference>
<name>A0A9N9KAN9_9GLOM</name>
<evidence type="ECO:0000313" key="2">
    <source>
        <dbReference type="Proteomes" id="UP000789405"/>
    </source>
</evidence>
<gene>
    <name evidence="1" type="ORF">DERYTH_LOCUS26636</name>
</gene>
<feature type="non-terminal residue" evidence="1">
    <location>
        <position position="1"/>
    </location>
</feature>
<organism evidence="1 2">
    <name type="scientific">Dentiscutata erythropus</name>
    <dbReference type="NCBI Taxonomy" id="1348616"/>
    <lineage>
        <taxon>Eukaryota</taxon>
        <taxon>Fungi</taxon>
        <taxon>Fungi incertae sedis</taxon>
        <taxon>Mucoromycota</taxon>
        <taxon>Glomeromycotina</taxon>
        <taxon>Glomeromycetes</taxon>
        <taxon>Diversisporales</taxon>
        <taxon>Gigasporaceae</taxon>
        <taxon>Dentiscutata</taxon>
    </lineage>
</organism>